<dbReference type="Proteomes" id="UP000054018">
    <property type="component" value="Unassembled WGS sequence"/>
</dbReference>
<dbReference type="EMBL" id="KN833755">
    <property type="protein sequence ID" value="KIK21151.1"/>
    <property type="molecule type" value="Genomic_DNA"/>
</dbReference>
<accession>A0A0C9YWI0</accession>
<feature type="region of interest" description="Disordered" evidence="1">
    <location>
        <begin position="1"/>
        <end position="33"/>
    </location>
</feature>
<organism evidence="2 3">
    <name type="scientific">Pisolithus microcarpus 441</name>
    <dbReference type="NCBI Taxonomy" id="765257"/>
    <lineage>
        <taxon>Eukaryota</taxon>
        <taxon>Fungi</taxon>
        <taxon>Dikarya</taxon>
        <taxon>Basidiomycota</taxon>
        <taxon>Agaricomycotina</taxon>
        <taxon>Agaricomycetes</taxon>
        <taxon>Agaricomycetidae</taxon>
        <taxon>Boletales</taxon>
        <taxon>Sclerodermatineae</taxon>
        <taxon>Pisolithaceae</taxon>
        <taxon>Pisolithus</taxon>
    </lineage>
</organism>
<reference evidence="3" key="2">
    <citation type="submission" date="2015-01" db="EMBL/GenBank/DDBJ databases">
        <title>Evolutionary Origins and Diversification of the Mycorrhizal Mutualists.</title>
        <authorList>
            <consortium name="DOE Joint Genome Institute"/>
            <consortium name="Mycorrhizal Genomics Consortium"/>
            <person name="Kohler A."/>
            <person name="Kuo A."/>
            <person name="Nagy L.G."/>
            <person name="Floudas D."/>
            <person name="Copeland A."/>
            <person name="Barry K.W."/>
            <person name="Cichocki N."/>
            <person name="Veneault-Fourrey C."/>
            <person name="LaButti K."/>
            <person name="Lindquist E.A."/>
            <person name="Lipzen A."/>
            <person name="Lundell T."/>
            <person name="Morin E."/>
            <person name="Murat C."/>
            <person name="Riley R."/>
            <person name="Ohm R."/>
            <person name="Sun H."/>
            <person name="Tunlid A."/>
            <person name="Henrissat B."/>
            <person name="Grigoriev I.V."/>
            <person name="Hibbett D.S."/>
            <person name="Martin F."/>
        </authorList>
    </citation>
    <scope>NUCLEOTIDE SEQUENCE [LARGE SCALE GENOMIC DNA]</scope>
    <source>
        <strain evidence="3">441</strain>
    </source>
</reference>
<reference evidence="2 3" key="1">
    <citation type="submission" date="2014-04" db="EMBL/GenBank/DDBJ databases">
        <authorList>
            <consortium name="DOE Joint Genome Institute"/>
            <person name="Kuo A."/>
            <person name="Kohler A."/>
            <person name="Costa M.D."/>
            <person name="Nagy L.G."/>
            <person name="Floudas D."/>
            <person name="Copeland A."/>
            <person name="Barry K.W."/>
            <person name="Cichocki N."/>
            <person name="Veneault-Fourrey C."/>
            <person name="LaButti K."/>
            <person name="Lindquist E.A."/>
            <person name="Lipzen A."/>
            <person name="Lundell T."/>
            <person name="Morin E."/>
            <person name="Murat C."/>
            <person name="Sun H."/>
            <person name="Tunlid A."/>
            <person name="Henrissat B."/>
            <person name="Grigoriev I.V."/>
            <person name="Hibbett D.S."/>
            <person name="Martin F."/>
            <person name="Nordberg H.P."/>
            <person name="Cantor M.N."/>
            <person name="Hua S.X."/>
        </authorList>
    </citation>
    <scope>NUCLEOTIDE SEQUENCE [LARGE SCALE GENOMIC DNA]</scope>
    <source>
        <strain evidence="2 3">441</strain>
    </source>
</reference>
<proteinExistence type="predicted"/>
<protein>
    <submittedName>
        <fullName evidence="2">Unplaced genomic scaffold scaffold_71, whole genome shotgun sequence</fullName>
    </submittedName>
</protein>
<feature type="compositionally biased region" description="Polar residues" evidence="1">
    <location>
        <begin position="1"/>
        <end position="12"/>
    </location>
</feature>
<feature type="compositionally biased region" description="Basic residues" evidence="1">
    <location>
        <begin position="16"/>
        <end position="26"/>
    </location>
</feature>
<gene>
    <name evidence="2" type="ORF">PISMIDRAFT_681711</name>
</gene>
<keyword evidence="3" id="KW-1185">Reference proteome</keyword>
<sequence length="68" mass="7266">MGSVGSQSTASVITKGKGKSKQKKGQKSGPSFPPFSIVLMHGDGIILTGDDYEVSLFFTRAFLLYVPK</sequence>
<dbReference type="OrthoDB" id="2678679at2759"/>
<evidence type="ECO:0000256" key="1">
    <source>
        <dbReference type="SAM" id="MobiDB-lite"/>
    </source>
</evidence>
<dbReference type="AlphaFoldDB" id="A0A0C9YWI0"/>
<name>A0A0C9YWI0_9AGAM</name>
<dbReference type="HOGENOM" id="CLU_2794928_0_0_1"/>
<evidence type="ECO:0000313" key="2">
    <source>
        <dbReference type="EMBL" id="KIK21151.1"/>
    </source>
</evidence>
<evidence type="ECO:0000313" key="3">
    <source>
        <dbReference type="Proteomes" id="UP000054018"/>
    </source>
</evidence>